<dbReference type="PROSITE" id="PS51762">
    <property type="entry name" value="GH16_2"/>
    <property type="match status" value="1"/>
</dbReference>
<feature type="domain" description="GH16" evidence="2">
    <location>
        <begin position="129"/>
        <end position="397"/>
    </location>
</feature>
<dbReference type="InterPro" id="IPR000757">
    <property type="entry name" value="Beta-glucanase-like"/>
</dbReference>
<name>A0A2P6VSC9_9CHLO</name>
<dbReference type="Proteomes" id="UP000239649">
    <property type="component" value="Unassembled WGS sequence"/>
</dbReference>
<accession>A0A2P6VSC9</accession>
<dbReference type="EMBL" id="LHPF02000001">
    <property type="protein sequence ID" value="PSC76960.1"/>
    <property type="molecule type" value="Genomic_DNA"/>
</dbReference>
<comment type="caution">
    <text evidence="3">The sequence shown here is derived from an EMBL/GenBank/DDBJ whole genome shotgun (WGS) entry which is preliminary data.</text>
</comment>
<keyword evidence="4" id="KW-1185">Reference proteome</keyword>
<organism evidence="3 4">
    <name type="scientific">Micractinium conductrix</name>
    <dbReference type="NCBI Taxonomy" id="554055"/>
    <lineage>
        <taxon>Eukaryota</taxon>
        <taxon>Viridiplantae</taxon>
        <taxon>Chlorophyta</taxon>
        <taxon>core chlorophytes</taxon>
        <taxon>Trebouxiophyceae</taxon>
        <taxon>Chlorellales</taxon>
        <taxon>Chlorellaceae</taxon>
        <taxon>Chlorella clade</taxon>
        <taxon>Micractinium</taxon>
    </lineage>
</organism>
<dbReference type="PANTHER" id="PTHR10963:SF55">
    <property type="entry name" value="GLYCOSIDE HYDROLASE FAMILY 16 PROTEIN"/>
    <property type="match status" value="1"/>
</dbReference>
<evidence type="ECO:0000313" key="3">
    <source>
        <dbReference type="EMBL" id="PSC76960.1"/>
    </source>
</evidence>
<comment type="similarity">
    <text evidence="1">Belongs to the glycosyl hydrolase 16 family.</text>
</comment>
<dbReference type="GO" id="GO:0004553">
    <property type="term" value="F:hydrolase activity, hydrolyzing O-glycosyl compounds"/>
    <property type="evidence" value="ECO:0007669"/>
    <property type="project" value="InterPro"/>
</dbReference>
<evidence type="ECO:0000313" key="4">
    <source>
        <dbReference type="Proteomes" id="UP000239649"/>
    </source>
</evidence>
<dbReference type="PANTHER" id="PTHR10963">
    <property type="entry name" value="GLYCOSYL HYDROLASE-RELATED"/>
    <property type="match status" value="1"/>
</dbReference>
<dbReference type="InterPro" id="IPR050546">
    <property type="entry name" value="Glycosyl_Hydrlase_16"/>
</dbReference>
<evidence type="ECO:0000259" key="2">
    <source>
        <dbReference type="PROSITE" id="PS51762"/>
    </source>
</evidence>
<dbReference type="STRING" id="554055.A0A2P6VSC9"/>
<dbReference type="CDD" id="cd08023">
    <property type="entry name" value="GH16_laminarinase_like"/>
    <property type="match status" value="1"/>
</dbReference>
<gene>
    <name evidence="3" type="primary">g105</name>
    <name evidence="3" type="ORF">C2E20_0105</name>
</gene>
<dbReference type="OrthoDB" id="509988at2759"/>
<proteinExistence type="inferred from homology"/>
<dbReference type="SUPFAM" id="SSF49899">
    <property type="entry name" value="Concanavalin A-like lectins/glucanases"/>
    <property type="match status" value="1"/>
</dbReference>
<evidence type="ECO:0000256" key="1">
    <source>
        <dbReference type="ARBA" id="ARBA00006865"/>
    </source>
</evidence>
<protein>
    <submittedName>
        <fullName evidence="3">(1-3)-beta-glucanase</fullName>
    </submittedName>
</protein>
<dbReference type="AlphaFoldDB" id="A0A2P6VSC9"/>
<dbReference type="Pfam" id="PF00722">
    <property type="entry name" value="Glyco_hydro_16"/>
    <property type="match status" value="1"/>
</dbReference>
<dbReference type="Gene3D" id="2.60.120.200">
    <property type="match status" value="1"/>
</dbReference>
<reference evidence="3 4" key="1">
    <citation type="journal article" date="2018" name="Plant J.">
        <title>Genome sequences of Chlorella sorokiniana UTEX 1602 and Micractinium conductrix SAG 241.80: implications to maltose excretion by a green alga.</title>
        <authorList>
            <person name="Arriola M.B."/>
            <person name="Velmurugan N."/>
            <person name="Zhang Y."/>
            <person name="Plunkett M.H."/>
            <person name="Hondzo H."/>
            <person name="Barney B.M."/>
        </authorList>
    </citation>
    <scope>NUCLEOTIDE SEQUENCE [LARGE SCALE GENOMIC DNA]</scope>
    <source>
        <strain evidence="3 4">SAG 241.80</strain>
    </source>
</reference>
<dbReference type="InterPro" id="IPR013320">
    <property type="entry name" value="ConA-like_dom_sf"/>
</dbReference>
<dbReference type="GO" id="GO:0005975">
    <property type="term" value="P:carbohydrate metabolic process"/>
    <property type="evidence" value="ECO:0007669"/>
    <property type="project" value="InterPro"/>
</dbReference>
<sequence>MEAMGPLLAFGDAAQEAAFVARFHRGQLARDATTTLRNGVALTLLVSPVLARSAATAALSLAEVAMLACLTWCASRSPALYLRYRSLLVGGIFVMHTYVPWIALISCSLPIPLKRTALAQDVVVGPPPATADFIVPPGAVPLWADDFAGSELDRKVWAVQTGLPDGAKDAGQMQEYTASSRNVRVEGGKLLLTARNDNGYTSGQVRSQAGYWPGMPLPGGGTTRSVHVEARMTAPPGGAGLWAAFWMQPVEEKYGGWPASGEIDIVGCIDNMVDATSGLHFGAQYPGNTIDDVRVQQPGQIPYSDSPHTFELVWERDAITISVDGVPSRRFESRQLNPTGWFTAAAGTSPQAPFDQPFRIVLNLAIGGTWPGPPDASTPFPATLAVDYVHVWAVPDS</sequence>